<reference evidence="3" key="1">
    <citation type="journal article" date="2021" name="PeerJ">
        <title>Extensive microbial diversity within the chicken gut microbiome revealed by metagenomics and culture.</title>
        <authorList>
            <person name="Gilroy R."/>
            <person name="Ravi A."/>
            <person name="Getino M."/>
            <person name="Pursley I."/>
            <person name="Horton D.L."/>
            <person name="Alikhan N.F."/>
            <person name="Baker D."/>
            <person name="Gharbi K."/>
            <person name="Hall N."/>
            <person name="Watson M."/>
            <person name="Adriaenssens E.M."/>
            <person name="Foster-Nyarko E."/>
            <person name="Jarju S."/>
            <person name="Secka A."/>
            <person name="Antonio M."/>
            <person name="Oren A."/>
            <person name="Chaudhuri R.R."/>
            <person name="La Ragione R."/>
            <person name="Hildebrand F."/>
            <person name="Pallen M.J."/>
        </authorList>
    </citation>
    <scope>NUCLEOTIDE SEQUENCE</scope>
    <source>
        <strain evidence="3">8470</strain>
    </source>
</reference>
<accession>A0A948TLM5</accession>
<evidence type="ECO:0000313" key="3">
    <source>
        <dbReference type="EMBL" id="MBU3855651.1"/>
    </source>
</evidence>
<dbReference type="Proteomes" id="UP000784286">
    <property type="component" value="Unassembled WGS sequence"/>
</dbReference>
<dbReference type="Pfam" id="PF13648">
    <property type="entry name" value="Lipocalin_4"/>
    <property type="match status" value="1"/>
</dbReference>
<name>A0A948TLM5_9BACT</name>
<organism evidence="3 4">
    <name type="scientific">Candidatus Phocaeicola excrementipullorum</name>
    <dbReference type="NCBI Taxonomy" id="2838731"/>
    <lineage>
        <taxon>Bacteria</taxon>
        <taxon>Pseudomonadati</taxon>
        <taxon>Bacteroidota</taxon>
        <taxon>Bacteroidia</taxon>
        <taxon>Bacteroidales</taxon>
        <taxon>Bacteroidaceae</taxon>
        <taxon>Phocaeicola</taxon>
    </lineage>
</organism>
<dbReference type="InterPro" id="IPR024311">
    <property type="entry name" value="Lipocalin-like"/>
</dbReference>
<dbReference type="AlphaFoldDB" id="A0A948TLM5"/>
<feature type="signal peptide" evidence="1">
    <location>
        <begin position="1"/>
        <end position="21"/>
    </location>
</feature>
<feature type="chain" id="PRO_5037260776" evidence="1">
    <location>
        <begin position="22"/>
        <end position="160"/>
    </location>
</feature>
<dbReference type="EMBL" id="JAHLFJ010000037">
    <property type="protein sequence ID" value="MBU3855651.1"/>
    <property type="molecule type" value="Genomic_DNA"/>
</dbReference>
<reference evidence="3" key="2">
    <citation type="submission" date="2021-04" db="EMBL/GenBank/DDBJ databases">
        <authorList>
            <person name="Gilroy R."/>
        </authorList>
    </citation>
    <scope>NUCLEOTIDE SEQUENCE</scope>
    <source>
        <strain evidence="3">8470</strain>
    </source>
</reference>
<keyword evidence="1" id="KW-0732">Signal</keyword>
<evidence type="ECO:0000313" key="4">
    <source>
        <dbReference type="Proteomes" id="UP000784286"/>
    </source>
</evidence>
<proteinExistence type="predicted"/>
<evidence type="ECO:0000256" key="1">
    <source>
        <dbReference type="SAM" id="SignalP"/>
    </source>
</evidence>
<sequence length="160" mass="18316">MKNIFKLMAMLALVCCLSSCSDDDEPVVPTLDVTPVNLNGTWQLAEWNGQPLAEGLYCYITFNRREQTFEMYQKFDSMYARYITGSFDIEEDPYLGSVISGEYDYWMGDWNSEYIVTDLLESGSMIWTAKDNESDVTKYVRCDKVPDEVVAEARVIGEAE</sequence>
<comment type="caution">
    <text evidence="3">The sequence shown here is derived from an EMBL/GenBank/DDBJ whole genome shotgun (WGS) entry which is preliminary data.</text>
</comment>
<evidence type="ECO:0000259" key="2">
    <source>
        <dbReference type="Pfam" id="PF13648"/>
    </source>
</evidence>
<feature type="domain" description="Lipocalin-like" evidence="2">
    <location>
        <begin position="38"/>
        <end position="103"/>
    </location>
</feature>
<gene>
    <name evidence="3" type="ORF">H9928_03660</name>
</gene>
<protein>
    <submittedName>
        <fullName evidence="3">Lipocalin family protein</fullName>
    </submittedName>
</protein>